<proteinExistence type="predicted"/>
<feature type="compositionally biased region" description="Polar residues" evidence="1">
    <location>
        <begin position="1286"/>
        <end position="1297"/>
    </location>
</feature>
<evidence type="ECO:0000313" key="3">
    <source>
        <dbReference type="Proteomes" id="UP001151760"/>
    </source>
</evidence>
<protein>
    <submittedName>
        <fullName evidence="2">Uncharacterized protein</fullName>
    </submittedName>
</protein>
<keyword evidence="3" id="KW-1185">Reference proteome</keyword>
<evidence type="ECO:0000313" key="2">
    <source>
        <dbReference type="EMBL" id="GJT66298.1"/>
    </source>
</evidence>
<feature type="compositionally biased region" description="Acidic residues" evidence="1">
    <location>
        <begin position="236"/>
        <end position="248"/>
    </location>
</feature>
<dbReference type="EMBL" id="BQNB010017702">
    <property type="protein sequence ID" value="GJT66298.1"/>
    <property type="molecule type" value="Genomic_DNA"/>
</dbReference>
<accession>A0ABQ5FSF9</accession>
<feature type="compositionally biased region" description="Basic and acidic residues" evidence="1">
    <location>
        <begin position="223"/>
        <end position="235"/>
    </location>
</feature>
<feature type="compositionally biased region" description="Acidic residues" evidence="1">
    <location>
        <begin position="178"/>
        <end position="222"/>
    </location>
</feature>
<sequence>MGTRPFNSSKKKVIGTIPEMTQWFKTIQCYLKDMIRHSVIRDYLTRELTKLRTSATLEYTKSIYAIASGTIPPKTKGSKKKADTDTTTKQKPPTVPKEKKEKKSGKGKQKAKELETISEAVMTEAEQLKTITKRSRKETHSSHASGSGADEGTGVTPGVPDAPAYDSDDDISWKSSDDDQDDDKLDDDEKAQDDEDDDIHDDDENAPDDDDEAQTESEDDGDDFIHPKLTTHDDEIIHEEETDEDDTFDPIVHTPSRISSSDDEDSDNEVEGMDVEGAKSDEEATYVQTTQEIEDTHVTLTSVNPDGQQSSSVSSGFVSNMLNPNQDTGVDAIFGQHAEATSLIDTPVTAIVEPSFSAPTNRPPTPNPLFIQLQQPPILTPATTPSSSLQNLPNFASLFGFDYRLKALEDNFSELRQTNQYAEALSSIPGIVDHYLANKMQEAVDVAVQLKYDRIREESHTENQQFLDSIDEGMKKVIKEQVKKEVSKITPKIEKLVNEQLESEVLVRSSKEAKTSHAVAANLSELELKKILIDKMEANNSINRSDIQRQLYQALVDAYGADKILLDTYGDTVTIKRPQDGSDDDQELSARTDRGSKRRRSGKEPESTSAPRETTTTTVGKTTIGSKTHKKSASQSAPVEETMQSTDVFKAPAHQEFETGVHDEQAEEEVHHLLDWFQQPKRLPSPDHAWNKSVPAIHESVQPWLSNLVKRQDPQESFDELTDTTFDFSTFVMNRLNVKTLTPKLLAGPTFELMKGTCKSLTELEYFCEEVYKATTEKLDWINPEGRQYPRDLRKPLLLVPNSQGRHVIPFNHFINNDLEYLRCGESSRKYSTSVTKTTAADYGHIKWIEDLVPNSMWSQMIVKYDKFALWGISHWVKKRRQFYAFATTRESARDVYSKRRIIAVTKVEIVEWQNYKHLDWITVWRDDDILYKFKEDDFHRLRIQHIEDMLFLLVQGKVTNLNVEECIAFNVSLRMFTRSVVIQRRVEDFQLGVESYQKKLNLTKPDMYRSNLRRRDTFNTTAGNPVKKILLKLNLSDHRKLKEGGEVKEFQRSFRHSDTERLSRSDEVLKLKNFKKDATLKLSKSTNQERYEHVGPEVASPQDGKVTRWRKEIVLDLSAKALAALKTQVSCVVDNYLGSKVGDIPTVDLEQESEKSPSDILEIKKEQAKKQKIPKFNIKSTDKAILKEFDQKSALYRTMHANKMKNAMDNVVADTGKKTKKRRTKESESSKKPSITKETPKGKALSKGSKTDKSASAKEPVEEPTAEMVMDDAGEDVVRDDDQPQDTSEPNTTKTLNLERFTQPLRPPTPDPEWNKRQVVLDQPEQPWFNQMVSATKDPLTLNDLMATPIDFSNSVELEYHFQEWFNALADKLDWNNPEEDCYPFDLSKPLPLQGHPGHLTVAADYFFNNDLEYLKSYDPERTADRQFYKFKEGDFVDLPLNDIEDMLLLDVQHKLFHLTDSDIVDFIVTLHMFTRSLVIKKRVEDLQLGKRVMRADELYKFSDGTLKKFQDEIHHRVRDFRLEYNKEMPKRKWMAIDRKRSKLMVELIDKQMRERKIIQNLERLVGARKLKMDYKLMTRTT</sequence>
<feature type="region of interest" description="Disordered" evidence="1">
    <location>
        <begin position="1208"/>
        <end position="1314"/>
    </location>
</feature>
<feature type="region of interest" description="Disordered" evidence="1">
    <location>
        <begin position="70"/>
        <end position="281"/>
    </location>
</feature>
<name>A0ABQ5FSF9_9ASTR</name>
<feature type="region of interest" description="Disordered" evidence="1">
    <location>
        <begin position="575"/>
        <end position="645"/>
    </location>
</feature>
<feature type="compositionally biased region" description="Acidic residues" evidence="1">
    <location>
        <begin position="261"/>
        <end position="274"/>
    </location>
</feature>
<dbReference type="Proteomes" id="UP001151760">
    <property type="component" value="Unassembled WGS sequence"/>
</dbReference>
<reference evidence="2" key="1">
    <citation type="journal article" date="2022" name="Int. J. Mol. Sci.">
        <title>Draft Genome of Tanacetum Coccineum: Genomic Comparison of Closely Related Tanacetum-Family Plants.</title>
        <authorList>
            <person name="Yamashiro T."/>
            <person name="Shiraishi A."/>
            <person name="Nakayama K."/>
            <person name="Satake H."/>
        </authorList>
    </citation>
    <scope>NUCLEOTIDE SEQUENCE</scope>
</reference>
<feature type="compositionally biased region" description="Basic and acidic residues" evidence="1">
    <location>
        <begin position="1250"/>
        <end position="1262"/>
    </location>
</feature>
<comment type="caution">
    <text evidence="2">The sequence shown here is derived from an EMBL/GenBank/DDBJ whole genome shotgun (WGS) entry which is preliminary data.</text>
</comment>
<feature type="compositionally biased region" description="Polar residues" evidence="1">
    <location>
        <begin position="633"/>
        <end position="645"/>
    </location>
</feature>
<reference evidence="2" key="2">
    <citation type="submission" date="2022-01" db="EMBL/GenBank/DDBJ databases">
        <authorList>
            <person name="Yamashiro T."/>
            <person name="Shiraishi A."/>
            <person name="Satake H."/>
            <person name="Nakayama K."/>
        </authorList>
    </citation>
    <scope>NUCLEOTIDE SEQUENCE</scope>
</reference>
<feature type="compositionally biased region" description="Low complexity" evidence="1">
    <location>
        <begin position="614"/>
        <end position="626"/>
    </location>
</feature>
<feature type="compositionally biased region" description="Acidic residues" evidence="1">
    <location>
        <begin position="1263"/>
        <end position="1276"/>
    </location>
</feature>
<evidence type="ECO:0000256" key="1">
    <source>
        <dbReference type="SAM" id="MobiDB-lite"/>
    </source>
</evidence>
<organism evidence="2 3">
    <name type="scientific">Tanacetum coccineum</name>
    <dbReference type="NCBI Taxonomy" id="301880"/>
    <lineage>
        <taxon>Eukaryota</taxon>
        <taxon>Viridiplantae</taxon>
        <taxon>Streptophyta</taxon>
        <taxon>Embryophyta</taxon>
        <taxon>Tracheophyta</taxon>
        <taxon>Spermatophyta</taxon>
        <taxon>Magnoliopsida</taxon>
        <taxon>eudicotyledons</taxon>
        <taxon>Gunneridae</taxon>
        <taxon>Pentapetalae</taxon>
        <taxon>asterids</taxon>
        <taxon>campanulids</taxon>
        <taxon>Asterales</taxon>
        <taxon>Asteraceae</taxon>
        <taxon>Asteroideae</taxon>
        <taxon>Anthemideae</taxon>
        <taxon>Anthemidinae</taxon>
        <taxon>Tanacetum</taxon>
    </lineage>
</organism>
<gene>
    <name evidence="2" type="ORF">Tco_1017778</name>
</gene>